<keyword evidence="1" id="KW-1133">Transmembrane helix</keyword>
<name>A0A397WP06_9ARCH</name>
<proteinExistence type="predicted"/>
<evidence type="ECO:0008006" key="4">
    <source>
        <dbReference type="Google" id="ProtNLM"/>
    </source>
</evidence>
<organism evidence="2 3">
    <name type="scientific">Candidatus Nanoclepta minutus</name>
    <dbReference type="NCBI Taxonomy" id="1940235"/>
    <lineage>
        <taxon>Archaea</taxon>
        <taxon>Nanobdellota</taxon>
        <taxon>Candidatus Nanoclepta</taxon>
    </lineage>
</organism>
<evidence type="ECO:0000256" key="1">
    <source>
        <dbReference type="SAM" id="Phobius"/>
    </source>
</evidence>
<dbReference type="Proteomes" id="UP000266622">
    <property type="component" value="Unassembled WGS sequence"/>
</dbReference>
<dbReference type="AlphaFoldDB" id="A0A397WP06"/>
<gene>
    <name evidence="2" type="ORF">BXU00_00830</name>
</gene>
<protein>
    <recommendedName>
        <fullName evidence="4">Thioredoxin-like fold domain-containing protein</fullName>
    </recommendedName>
</protein>
<dbReference type="EMBL" id="MWMI01000001">
    <property type="protein sequence ID" value="RIB35631.1"/>
    <property type="molecule type" value="Genomic_DNA"/>
</dbReference>
<dbReference type="InterPro" id="IPR036249">
    <property type="entry name" value="Thioredoxin-like_sf"/>
</dbReference>
<keyword evidence="1" id="KW-0472">Membrane</keyword>
<evidence type="ECO:0000313" key="2">
    <source>
        <dbReference type="EMBL" id="RIB35631.1"/>
    </source>
</evidence>
<accession>A0A397WP06</accession>
<comment type="caution">
    <text evidence="2">The sequence shown here is derived from an EMBL/GenBank/DDBJ whole genome shotgun (WGS) entry which is preliminary data.</text>
</comment>
<reference evidence="2 3" key="1">
    <citation type="journal article" date="2018" name="Syst. Appl. Microbiol.">
        <title>A new symbiotic nanoarchaeote (Candidatus Nanoclepta minutus) and its host (Zestosphaera tikiterensis gen. nov., sp. nov.) from a New Zealand hot spring.</title>
        <authorList>
            <person name="St John E."/>
            <person name="Liu Y."/>
            <person name="Podar M."/>
            <person name="Stott M.B."/>
            <person name="Meneghin J."/>
            <person name="Chen Z."/>
            <person name="Lagutin K."/>
            <person name="Mitchell K."/>
            <person name="Reysenbach A.L."/>
        </authorList>
    </citation>
    <scope>NUCLEOTIDE SEQUENCE [LARGE SCALE GENOMIC DNA]</scope>
    <source>
        <strain evidence="2">NZ3</strain>
    </source>
</reference>
<feature type="transmembrane region" description="Helical" evidence="1">
    <location>
        <begin position="15"/>
        <end position="37"/>
    </location>
</feature>
<evidence type="ECO:0000313" key="3">
    <source>
        <dbReference type="Proteomes" id="UP000266622"/>
    </source>
</evidence>
<sequence length="221" mass="26447">MGEQPDKQNMEVRKLFLYALFLSILTFFIGVYLGYMLNRYAFQTVYRDYEGVRLSIESLQYLLLEENVCDLEKFNLIMGYLESLGKKIEILQNSNSPFISREDFMLLKAQYFNLEYLHYLLAIKQMRNCNFSYNIILFFYDDSIPCDLCKRQGYQLSLLKAEYEDRLLIYSFDVSYPNTFISYFLQKYSIEEVPSVILISNSTYIFRDFIGYKELENYLTL</sequence>
<keyword evidence="1" id="KW-0812">Transmembrane</keyword>
<dbReference type="SUPFAM" id="SSF52833">
    <property type="entry name" value="Thioredoxin-like"/>
    <property type="match status" value="1"/>
</dbReference>